<proteinExistence type="predicted"/>
<sequence length="212" mass="22962">MTGNLKERLIVSSLVLLLSAIAIFFAVFGIYAAIKAVRAPSSPKSAFAMPNRQDPFASTSGAREFGPEVLGPGAVVTRNGVDNVVRGSVTYRQGPYVWWSHLFDSGEWLGVEVDEGILELTWWRSRKDLYGLTPGRTVSADGFSYDHSETGTANYVSEGTTGLAPSGKVEYQDYESGSLLLALENYDGAGWEVSTGETIGQHELTVYPAPRD</sequence>
<name>A0A5C5TVD2_9CORY</name>
<feature type="domain" description="DUF4178" evidence="2">
    <location>
        <begin position="71"/>
        <end position="199"/>
    </location>
</feature>
<dbReference type="OrthoDB" id="3775810at2"/>
<evidence type="ECO:0000259" key="2">
    <source>
        <dbReference type="Pfam" id="PF13785"/>
    </source>
</evidence>
<keyword evidence="4" id="KW-1185">Reference proteome</keyword>
<evidence type="ECO:0000313" key="3">
    <source>
        <dbReference type="EMBL" id="TWT17764.1"/>
    </source>
</evidence>
<dbReference type="Proteomes" id="UP000320791">
    <property type="component" value="Unassembled WGS sequence"/>
</dbReference>
<evidence type="ECO:0000313" key="4">
    <source>
        <dbReference type="Proteomes" id="UP000320791"/>
    </source>
</evidence>
<dbReference type="InterPro" id="IPR025235">
    <property type="entry name" value="DUF4178"/>
</dbReference>
<dbReference type="AlphaFoldDB" id="A0A5C5TVD2"/>
<keyword evidence="1" id="KW-0812">Transmembrane</keyword>
<feature type="transmembrane region" description="Helical" evidence="1">
    <location>
        <begin position="9"/>
        <end position="34"/>
    </location>
</feature>
<reference evidence="3 4" key="1">
    <citation type="submission" date="2019-08" db="EMBL/GenBank/DDBJ databases">
        <authorList>
            <person name="Lei W."/>
        </authorList>
    </citation>
    <scope>NUCLEOTIDE SEQUENCE [LARGE SCALE GENOMIC DNA]</scope>
    <source>
        <strain evidence="3 4">CCUG 58627</strain>
    </source>
</reference>
<keyword evidence="1" id="KW-0472">Membrane</keyword>
<gene>
    <name evidence="3" type="ORF">FRX94_12225</name>
</gene>
<dbReference type="Pfam" id="PF13785">
    <property type="entry name" value="DUF4178"/>
    <property type="match status" value="1"/>
</dbReference>
<evidence type="ECO:0000256" key="1">
    <source>
        <dbReference type="SAM" id="Phobius"/>
    </source>
</evidence>
<protein>
    <submittedName>
        <fullName evidence="3">DUF4178 domain-containing protein</fullName>
    </submittedName>
</protein>
<accession>A0A5C5TVD2</accession>
<organism evidence="3 4">
    <name type="scientific">Corynebacterium canis</name>
    <dbReference type="NCBI Taxonomy" id="679663"/>
    <lineage>
        <taxon>Bacteria</taxon>
        <taxon>Bacillati</taxon>
        <taxon>Actinomycetota</taxon>
        <taxon>Actinomycetes</taxon>
        <taxon>Mycobacteriales</taxon>
        <taxon>Corynebacteriaceae</taxon>
        <taxon>Corynebacterium</taxon>
    </lineage>
</organism>
<comment type="caution">
    <text evidence="3">The sequence shown here is derived from an EMBL/GenBank/DDBJ whole genome shotgun (WGS) entry which is preliminary data.</text>
</comment>
<dbReference type="EMBL" id="VOHM01000039">
    <property type="protein sequence ID" value="TWT17764.1"/>
    <property type="molecule type" value="Genomic_DNA"/>
</dbReference>
<keyword evidence="1" id="KW-1133">Transmembrane helix</keyword>